<reference evidence="4 5" key="1">
    <citation type="submission" date="2024-11" db="EMBL/GenBank/DDBJ databases">
        <title>Adaptive evolution of stress response genes in parasites aligns with host niche diversity.</title>
        <authorList>
            <person name="Hahn C."/>
            <person name="Resl P."/>
        </authorList>
    </citation>
    <scope>NUCLEOTIDE SEQUENCE [LARGE SCALE GENOMIC DNA]</scope>
    <source>
        <strain evidence="4">EGGRZ-B1_66</strain>
        <tissue evidence="4">Body</tissue>
    </source>
</reference>
<keyword evidence="5" id="KW-1185">Reference proteome</keyword>
<comment type="caution">
    <text evidence="4">The sequence shown here is derived from an EMBL/GenBank/DDBJ whole genome shotgun (WGS) entry which is preliminary data.</text>
</comment>
<dbReference type="InterPro" id="IPR019467">
    <property type="entry name" value="Hat1_N"/>
</dbReference>
<dbReference type="GO" id="GO:0061733">
    <property type="term" value="F:protein-lysine-acetyltransferase activity"/>
    <property type="evidence" value="ECO:0007669"/>
    <property type="project" value="UniProtKB-EC"/>
</dbReference>
<organism evidence="4 5">
    <name type="scientific">Cichlidogyrus casuarinus</name>
    <dbReference type="NCBI Taxonomy" id="1844966"/>
    <lineage>
        <taxon>Eukaryota</taxon>
        <taxon>Metazoa</taxon>
        <taxon>Spiralia</taxon>
        <taxon>Lophotrochozoa</taxon>
        <taxon>Platyhelminthes</taxon>
        <taxon>Monogenea</taxon>
        <taxon>Monopisthocotylea</taxon>
        <taxon>Dactylogyridea</taxon>
        <taxon>Ancyrocephalidae</taxon>
        <taxon>Cichlidogyrus</taxon>
    </lineage>
</organism>
<evidence type="ECO:0000313" key="4">
    <source>
        <dbReference type="EMBL" id="KAL3310616.1"/>
    </source>
</evidence>
<dbReference type="EMBL" id="JBJKFK010002792">
    <property type="protein sequence ID" value="KAL3310616.1"/>
    <property type="molecule type" value="Genomic_DNA"/>
</dbReference>
<dbReference type="CDD" id="cd04301">
    <property type="entry name" value="NAT_SF"/>
    <property type="match status" value="1"/>
</dbReference>
<dbReference type="Proteomes" id="UP001626550">
    <property type="component" value="Unassembled WGS sequence"/>
</dbReference>
<gene>
    <name evidence="4" type="primary">HAT1</name>
    <name evidence="4" type="ORF">Ciccas_010815</name>
</gene>
<proteinExistence type="inferred from homology"/>
<evidence type="ECO:0000259" key="3">
    <source>
        <dbReference type="Pfam" id="PF10394"/>
    </source>
</evidence>
<comment type="similarity">
    <text evidence="1">Belongs to the HAT1 family.</text>
</comment>
<name>A0ABD2PVY2_9PLAT</name>
<evidence type="ECO:0000256" key="2">
    <source>
        <dbReference type="ARBA" id="ARBA00048017"/>
    </source>
</evidence>
<dbReference type="Gene3D" id="3.40.630.30">
    <property type="match status" value="1"/>
</dbReference>
<sequence length="305" mass="35945">MEQATKLNISKNENTLKEGFKKEENFKPFGSLQRTVDTPKGNFEIYFVDGDESNMDQFQEYHKRIQPFLLYYVDEANFIDSSDNLWTYFLLYLVQEKNGAKKYTFSGMMTVYKFWIFPDKMRPRISQVFVLPPFRHLGLASALTQACYDQFIPMKNVIEISLEDPAIEFTQVVNYVDCCRFLRDESLRAITADLKFAQLDEESRGANLKKFFKLVKPVMKMDRVQCLKVFSLLQLHALPRTQESLENFAKFLFEKTKNSLEEMASVKKRANSERDMISDQQIERRSKQTAELYWITVLKLDKEFS</sequence>
<feature type="domain" description="Histone acetyl transferase HAT1 N-terminal" evidence="3">
    <location>
        <begin position="9"/>
        <end position="74"/>
    </location>
</feature>
<dbReference type="PANTHER" id="PTHR12046">
    <property type="entry name" value="HISTONE ACETYLTRANSFERASE TYPE B CATALYTIC SUBUNIT"/>
    <property type="match status" value="1"/>
</dbReference>
<comment type="catalytic activity">
    <reaction evidence="2">
        <text>L-lysyl-[protein] + acetyl-CoA = N(6)-acetyl-L-lysyl-[protein] + CoA + H(+)</text>
        <dbReference type="Rhea" id="RHEA:45948"/>
        <dbReference type="Rhea" id="RHEA-COMP:9752"/>
        <dbReference type="Rhea" id="RHEA-COMP:10731"/>
        <dbReference type="ChEBI" id="CHEBI:15378"/>
        <dbReference type="ChEBI" id="CHEBI:29969"/>
        <dbReference type="ChEBI" id="CHEBI:57287"/>
        <dbReference type="ChEBI" id="CHEBI:57288"/>
        <dbReference type="ChEBI" id="CHEBI:61930"/>
        <dbReference type="EC" id="2.3.1.48"/>
    </reaction>
</comment>
<evidence type="ECO:0000256" key="1">
    <source>
        <dbReference type="ARBA" id="ARBA00010543"/>
    </source>
</evidence>
<accession>A0ABD2PVY2</accession>
<evidence type="ECO:0000313" key="5">
    <source>
        <dbReference type="Proteomes" id="UP001626550"/>
    </source>
</evidence>
<dbReference type="AlphaFoldDB" id="A0ABD2PVY2"/>
<protein>
    <submittedName>
        <fullName evidence="4">Histone acetyltransferase 1</fullName>
    </submittedName>
</protein>
<dbReference type="SUPFAM" id="SSF55729">
    <property type="entry name" value="Acyl-CoA N-acyltransferases (Nat)"/>
    <property type="match status" value="1"/>
</dbReference>
<dbReference type="Pfam" id="PF10394">
    <property type="entry name" value="Hat1_N"/>
    <property type="match status" value="1"/>
</dbReference>
<dbReference type="InterPro" id="IPR016181">
    <property type="entry name" value="Acyl_CoA_acyltransferase"/>
</dbReference>
<dbReference type="InterPro" id="IPR017380">
    <property type="entry name" value="Hist_AcTrfase_B-typ_cat-su"/>
</dbReference>